<dbReference type="PROSITE" id="PS50994">
    <property type="entry name" value="INTEGRASE"/>
    <property type="match status" value="1"/>
</dbReference>
<dbReference type="GO" id="GO:0003964">
    <property type="term" value="F:RNA-directed DNA polymerase activity"/>
    <property type="evidence" value="ECO:0007669"/>
    <property type="project" value="UniProtKB-KW"/>
</dbReference>
<dbReference type="EMBL" id="BKCJ010433778">
    <property type="protein sequence ID" value="GFA49365.1"/>
    <property type="molecule type" value="Genomic_DNA"/>
</dbReference>
<name>A0A699JNV6_TANCI</name>
<dbReference type="InterPro" id="IPR001584">
    <property type="entry name" value="Integrase_cat-core"/>
</dbReference>
<evidence type="ECO:0000259" key="1">
    <source>
        <dbReference type="PROSITE" id="PS50994"/>
    </source>
</evidence>
<protein>
    <submittedName>
        <fullName evidence="2">Reverse transcriptase domain-containing protein</fullName>
    </submittedName>
</protein>
<dbReference type="GO" id="GO:0003676">
    <property type="term" value="F:nucleic acid binding"/>
    <property type="evidence" value="ECO:0007669"/>
    <property type="project" value="InterPro"/>
</dbReference>
<keyword evidence="2" id="KW-0808">Transferase</keyword>
<dbReference type="InterPro" id="IPR052160">
    <property type="entry name" value="Gypsy_RT_Integrase-like"/>
</dbReference>
<dbReference type="AlphaFoldDB" id="A0A699JNV6"/>
<sequence>EFDFKVIDTRGAENYAADHLSRLENPYENIFDPKEINETFPLESLNKVAHKDQSTPWFADLANYHAGNFIIKEAIDILNACHSGPTGGHYGANYTAKKVFDSDFYWPSIYKYAFELVKCCDSCQRQGNKYILVVVDYFSKWVEAKALPTNDARVVVKFLKSLFSRFGTPKAIISDQGTHFCNDQFSRVMEKYRVTHRLSTAYHPQTSGQVEVTNRGLKRILERTVGENCASWSDKLEDALWAFRTAFKTSVGCTPYRLVYGKACHLPLELEHKAYWALKHVNFDLKTVGDHWKLQLNELNELRDHAYENSLIYKERTKKLHDDKIKNRIFNVGDQVLLFNSRLKILSGKLKSRWSGPFTISEIYPYGTAKLSHPDGCNFKVNCHRLKHYHGGDPPPLEIPDVTTFPKDN</sequence>
<dbReference type="InterPro" id="IPR036397">
    <property type="entry name" value="RNaseH_sf"/>
</dbReference>
<keyword evidence="2" id="KW-0695">RNA-directed DNA polymerase</keyword>
<reference evidence="2" key="1">
    <citation type="journal article" date="2019" name="Sci. Rep.">
        <title>Draft genome of Tanacetum cinerariifolium, the natural source of mosquito coil.</title>
        <authorList>
            <person name="Yamashiro T."/>
            <person name="Shiraishi A."/>
            <person name="Satake H."/>
            <person name="Nakayama K."/>
        </authorList>
    </citation>
    <scope>NUCLEOTIDE SEQUENCE</scope>
</reference>
<proteinExistence type="predicted"/>
<feature type="domain" description="Integrase catalytic" evidence="1">
    <location>
        <begin position="81"/>
        <end position="263"/>
    </location>
</feature>
<dbReference type="Gene3D" id="1.10.340.70">
    <property type="match status" value="1"/>
</dbReference>
<dbReference type="SUPFAM" id="SSF53098">
    <property type="entry name" value="Ribonuclease H-like"/>
    <property type="match status" value="1"/>
</dbReference>
<comment type="caution">
    <text evidence="2">The sequence shown here is derived from an EMBL/GenBank/DDBJ whole genome shotgun (WGS) entry which is preliminary data.</text>
</comment>
<dbReference type="PANTHER" id="PTHR47266">
    <property type="entry name" value="ENDONUCLEASE-RELATED"/>
    <property type="match status" value="1"/>
</dbReference>
<dbReference type="GO" id="GO:0015074">
    <property type="term" value="P:DNA integration"/>
    <property type="evidence" value="ECO:0007669"/>
    <property type="project" value="InterPro"/>
</dbReference>
<feature type="non-terminal residue" evidence="2">
    <location>
        <position position="1"/>
    </location>
</feature>
<dbReference type="Gene3D" id="3.30.420.10">
    <property type="entry name" value="Ribonuclease H-like superfamily/Ribonuclease H"/>
    <property type="match status" value="1"/>
</dbReference>
<organism evidence="2">
    <name type="scientific">Tanacetum cinerariifolium</name>
    <name type="common">Dalmatian daisy</name>
    <name type="synonym">Chrysanthemum cinerariifolium</name>
    <dbReference type="NCBI Taxonomy" id="118510"/>
    <lineage>
        <taxon>Eukaryota</taxon>
        <taxon>Viridiplantae</taxon>
        <taxon>Streptophyta</taxon>
        <taxon>Embryophyta</taxon>
        <taxon>Tracheophyta</taxon>
        <taxon>Spermatophyta</taxon>
        <taxon>Magnoliopsida</taxon>
        <taxon>eudicotyledons</taxon>
        <taxon>Gunneridae</taxon>
        <taxon>Pentapetalae</taxon>
        <taxon>asterids</taxon>
        <taxon>campanulids</taxon>
        <taxon>Asterales</taxon>
        <taxon>Asteraceae</taxon>
        <taxon>Asteroideae</taxon>
        <taxon>Anthemideae</taxon>
        <taxon>Anthemidinae</taxon>
        <taxon>Tanacetum</taxon>
    </lineage>
</organism>
<keyword evidence="2" id="KW-0548">Nucleotidyltransferase</keyword>
<gene>
    <name evidence="2" type="ORF">Tci_621337</name>
</gene>
<dbReference type="InterPro" id="IPR012337">
    <property type="entry name" value="RNaseH-like_sf"/>
</dbReference>
<evidence type="ECO:0000313" key="2">
    <source>
        <dbReference type="EMBL" id="GFA49365.1"/>
    </source>
</evidence>
<dbReference type="Pfam" id="PF00665">
    <property type="entry name" value="rve"/>
    <property type="match status" value="1"/>
</dbReference>
<accession>A0A699JNV6</accession>